<evidence type="ECO:0000313" key="11">
    <source>
        <dbReference type="EMBL" id="KYQ50933.1"/>
    </source>
</evidence>
<comment type="subcellular location">
    <subcellularLocation>
        <location evidence="1">Cytoplasm</location>
    </subcellularLocation>
</comment>
<dbReference type="GO" id="GO:0008074">
    <property type="term" value="C:guanylate cyclase complex, soluble"/>
    <property type="evidence" value="ECO:0007669"/>
    <property type="project" value="TreeGrafter"/>
</dbReference>
<evidence type="ECO:0000256" key="7">
    <source>
        <dbReference type="ARBA" id="ARBA00023293"/>
    </source>
</evidence>
<dbReference type="GO" id="GO:0070482">
    <property type="term" value="P:response to oxygen levels"/>
    <property type="evidence" value="ECO:0007669"/>
    <property type="project" value="TreeGrafter"/>
</dbReference>
<proteinExistence type="inferred from homology"/>
<dbReference type="InterPro" id="IPR011644">
    <property type="entry name" value="Heme_NO-bd"/>
</dbReference>
<keyword evidence="4" id="KW-0547">Nucleotide-binding</keyword>
<evidence type="ECO:0000256" key="5">
    <source>
        <dbReference type="ARBA" id="ARBA00023134"/>
    </source>
</evidence>
<sequence length="824" mass="93974">MYGLILENLAEYIRQVYGEDRWEEIRRQASVDQPSFSVHQVYSENLIPRLAKKAIQVLGVTEKEFFDQMGVHFVGFVGQYGYDRVLSVLGRHVRDFLNGLDNLHEYLKFSYPRMRAPSFICENETRQGLTLHYRSKRRGFVYYTMGQIREVARHFYHKELQIELVREEVLFDTVHVTFQLIFDNRAFTLASLAMTREEKHLPIGACVLFEIFPFCIVFGSDMIVRSIGNSLMVILPDLVGKKITYFFDLVRPLIAFKFQSILNRTNNIFELVTVEPVLTERLNDRHRNEILLSDELETVEDKTLRLKGQMIYMDNWKMMMYLGTPVMPDLNALIATGLYINDLSMHDFSRDLMLAGTQQSVELKLALDQEQLKSKKLEESMRKLDEEMKRTDELLYQMIPKQVADRLRNGESPIDTCEMFDSVSILFSDVVTFTEICSRISPMEVVSMLNAMYSLFDTLTERNRVYKVETIGDAYMVVSGAPVKENDHADRVCDMALDMVEAITDLKDRSTGNHLQIRVGIHSGAVVAGIVGLKMPRYCLFGDSVNTAARMEATSQAMQIHISQSTQELLSPSYKVKEREEIEVKGKGTMKTYWLEKRERRSVTTKGITIQEPHQWHTKSFEKRVPSVGAIGLISTGMFDKSTSGDALSRRRGSAFLSEERRIYSPITFQDVALRSIANSPTKNVEVRECRSNSMGAVGTSSASDMFSSLLNDTEEHFRQHRNNLSVRVGENQSASVHVKPEVKINVTSSLSSQSSEEESNLDFTLQTQKDNANARVDNDNECAAISSDLNNSQLLTQQDQCCPGFTISKSSKMRHQGNSCIIV</sequence>
<dbReference type="CDD" id="cd07302">
    <property type="entry name" value="CHD"/>
    <property type="match status" value="1"/>
</dbReference>
<dbReference type="InterPro" id="IPR029787">
    <property type="entry name" value="Nucleotide_cyclase"/>
</dbReference>
<comment type="similarity">
    <text evidence="8">Belongs to the adenylyl cyclase class-4/guanylyl cyclase family.</text>
</comment>
<evidence type="ECO:0000256" key="6">
    <source>
        <dbReference type="ARBA" id="ARBA00023239"/>
    </source>
</evidence>
<dbReference type="GO" id="GO:0004383">
    <property type="term" value="F:guanylate cyclase activity"/>
    <property type="evidence" value="ECO:0007669"/>
    <property type="project" value="UniProtKB-EC"/>
</dbReference>
<dbReference type="PROSITE" id="PS00452">
    <property type="entry name" value="GUANYLATE_CYCLASE_1"/>
    <property type="match status" value="1"/>
</dbReference>
<dbReference type="InterPro" id="IPR024096">
    <property type="entry name" value="NO_sig/Golgi_transp_ligand-bd"/>
</dbReference>
<dbReference type="PANTHER" id="PTHR45655:SF10">
    <property type="entry name" value="SOLUBLE GUANYLATE CYCLASE 88E"/>
    <property type="match status" value="1"/>
</dbReference>
<dbReference type="Pfam" id="PF07701">
    <property type="entry name" value="HNOBA"/>
    <property type="match status" value="1"/>
</dbReference>
<evidence type="ECO:0000256" key="9">
    <source>
        <dbReference type="SAM" id="Coils"/>
    </source>
</evidence>
<dbReference type="GO" id="GO:0070026">
    <property type="term" value="F:nitric oxide binding"/>
    <property type="evidence" value="ECO:0007669"/>
    <property type="project" value="TreeGrafter"/>
</dbReference>
<dbReference type="SUPFAM" id="SSF111126">
    <property type="entry name" value="Ligand-binding domain in the NO signalling and Golgi transport"/>
    <property type="match status" value="1"/>
</dbReference>
<dbReference type="GO" id="GO:0019826">
    <property type="term" value="F:oxygen sensor activity"/>
    <property type="evidence" value="ECO:0007669"/>
    <property type="project" value="TreeGrafter"/>
</dbReference>
<evidence type="ECO:0000256" key="4">
    <source>
        <dbReference type="ARBA" id="ARBA00022741"/>
    </source>
</evidence>
<dbReference type="SUPFAM" id="SSF55073">
    <property type="entry name" value="Nucleotide cyclase"/>
    <property type="match status" value="1"/>
</dbReference>
<evidence type="ECO:0000259" key="10">
    <source>
        <dbReference type="PROSITE" id="PS50125"/>
    </source>
</evidence>
<evidence type="ECO:0000256" key="3">
    <source>
        <dbReference type="ARBA" id="ARBA00022490"/>
    </source>
</evidence>
<dbReference type="GO" id="GO:0020037">
    <property type="term" value="F:heme binding"/>
    <property type="evidence" value="ECO:0007669"/>
    <property type="project" value="InterPro"/>
</dbReference>
<dbReference type="Gene3D" id="3.90.1520.10">
    <property type="entry name" value="H-NOX domain"/>
    <property type="match status" value="1"/>
</dbReference>
<dbReference type="Gene3D" id="3.30.450.260">
    <property type="entry name" value="Haem NO binding associated domain"/>
    <property type="match status" value="1"/>
</dbReference>
<dbReference type="EC" id="4.6.1.2" evidence="2"/>
<dbReference type="InterPro" id="IPR042463">
    <property type="entry name" value="HNOB_dom_associated_sf"/>
</dbReference>
<dbReference type="Pfam" id="PF00211">
    <property type="entry name" value="Guanylate_cyc"/>
    <property type="match status" value="1"/>
</dbReference>
<dbReference type="EMBL" id="KQ982769">
    <property type="protein sequence ID" value="KYQ50933.1"/>
    <property type="molecule type" value="Genomic_DNA"/>
</dbReference>
<dbReference type="AlphaFoldDB" id="A0A151WSX9"/>
<dbReference type="GO" id="GO:0038060">
    <property type="term" value="P:nitric oxide-cGMP-mediated signaling"/>
    <property type="evidence" value="ECO:0007669"/>
    <property type="project" value="TreeGrafter"/>
</dbReference>
<keyword evidence="7" id="KW-0141">cGMP biosynthesis</keyword>
<dbReference type="Gene3D" id="3.30.70.1230">
    <property type="entry name" value="Nucleotide cyclase"/>
    <property type="match status" value="1"/>
</dbReference>
<evidence type="ECO:0000313" key="12">
    <source>
        <dbReference type="Proteomes" id="UP000075809"/>
    </source>
</evidence>
<keyword evidence="5" id="KW-0342">GTP-binding</keyword>
<protein>
    <recommendedName>
        <fullName evidence="2">guanylate cyclase</fullName>
        <ecNumber evidence="2">4.6.1.2</ecNumber>
    </recommendedName>
</protein>
<keyword evidence="6 8" id="KW-0456">Lyase</keyword>
<evidence type="ECO:0000256" key="2">
    <source>
        <dbReference type="ARBA" id="ARBA00012202"/>
    </source>
</evidence>
<dbReference type="SMART" id="SM00044">
    <property type="entry name" value="CYCc"/>
    <property type="match status" value="1"/>
</dbReference>
<dbReference type="Pfam" id="PF07700">
    <property type="entry name" value="HNOB"/>
    <property type="match status" value="1"/>
</dbReference>
<keyword evidence="9" id="KW-0175">Coiled coil</keyword>
<keyword evidence="3" id="KW-0963">Cytoplasm</keyword>
<dbReference type="InterPro" id="IPR011645">
    <property type="entry name" value="HNOB_dom_associated"/>
</dbReference>
<keyword evidence="12" id="KW-1185">Reference proteome</keyword>
<evidence type="ECO:0000256" key="1">
    <source>
        <dbReference type="ARBA" id="ARBA00004496"/>
    </source>
</evidence>
<organism evidence="11 12">
    <name type="scientific">Mycetomoellerius zeteki</name>
    <dbReference type="NCBI Taxonomy" id="64791"/>
    <lineage>
        <taxon>Eukaryota</taxon>
        <taxon>Metazoa</taxon>
        <taxon>Ecdysozoa</taxon>
        <taxon>Arthropoda</taxon>
        <taxon>Hexapoda</taxon>
        <taxon>Insecta</taxon>
        <taxon>Pterygota</taxon>
        <taxon>Neoptera</taxon>
        <taxon>Endopterygota</taxon>
        <taxon>Hymenoptera</taxon>
        <taxon>Apocrita</taxon>
        <taxon>Aculeata</taxon>
        <taxon>Formicoidea</taxon>
        <taxon>Formicidae</taxon>
        <taxon>Myrmicinae</taxon>
        <taxon>Mycetomoellerius</taxon>
    </lineage>
</organism>
<gene>
    <name evidence="11" type="ORF">ALC60_10073</name>
</gene>
<dbReference type="InterPro" id="IPR038158">
    <property type="entry name" value="H-NOX_domain_sf"/>
</dbReference>
<dbReference type="InterPro" id="IPR018297">
    <property type="entry name" value="A/G_cyclase_CS"/>
</dbReference>
<dbReference type="PROSITE" id="PS50125">
    <property type="entry name" value="GUANYLATE_CYCLASE_2"/>
    <property type="match status" value="1"/>
</dbReference>
<accession>A0A151WSX9</accession>
<dbReference type="GO" id="GO:0005525">
    <property type="term" value="F:GTP binding"/>
    <property type="evidence" value="ECO:0007669"/>
    <property type="project" value="UniProtKB-KW"/>
</dbReference>
<dbReference type="FunFam" id="3.30.70.1230:FF:000059">
    <property type="entry name" value="Guanylate cyclase"/>
    <property type="match status" value="1"/>
</dbReference>
<evidence type="ECO:0000256" key="8">
    <source>
        <dbReference type="RuleBase" id="RU000405"/>
    </source>
</evidence>
<dbReference type="InterPro" id="IPR001054">
    <property type="entry name" value="A/G_cyclase"/>
</dbReference>
<feature type="coiled-coil region" evidence="9">
    <location>
        <begin position="367"/>
        <end position="394"/>
    </location>
</feature>
<dbReference type="STRING" id="64791.A0A151WSX9"/>
<feature type="domain" description="Guanylate cyclase" evidence="10">
    <location>
        <begin position="424"/>
        <end position="552"/>
    </location>
</feature>
<dbReference type="Gene3D" id="6.10.250.780">
    <property type="match status" value="1"/>
</dbReference>
<name>A0A151WSX9_9HYME</name>
<dbReference type="Proteomes" id="UP000075809">
    <property type="component" value="Unassembled WGS sequence"/>
</dbReference>
<reference evidence="11 12" key="1">
    <citation type="submission" date="2015-09" db="EMBL/GenBank/DDBJ databases">
        <title>Trachymyrmex zeteki WGS genome.</title>
        <authorList>
            <person name="Nygaard S."/>
            <person name="Hu H."/>
            <person name="Boomsma J."/>
            <person name="Zhang G."/>
        </authorList>
    </citation>
    <scope>NUCLEOTIDE SEQUENCE [LARGE SCALE GENOMIC DNA]</scope>
    <source>
        <strain evidence="11">Tzet28-1</strain>
        <tissue evidence="11">Whole body</tissue>
    </source>
</reference>
<dbReference type="PANTHER" id="PTHR45655">
    <property type="entry name" value="GUANYLATE CYCLASE SOLUBLE SUBUNIT BETA-2"/>
    <property type="match status" value="1"/>
</dbReference>